<keyword evidence="10" id="KW-1003">Cell membrane</keyword>
<evidence type="ECO:0000256" key="3">
    <source>
        <dbReference type="ARBA" id="ARBA00022448"/>
    </source>
</evidence>
<comment type="caution">
    <text evidence="12">The sequence shown here is derived from an EMBL/GenBank/DDBJ whole genome shotgun (WGS) entry which is preliminary data.</text>
</comment>
<keyword evidence="3 10" id="KW-0813">Transport</keyword>
<keyword evidence="7 10" id="KW-0811">Translocation</keyword>
<dbReference type="Proteomes" id="UP000230790">
    <property type="component" value="Unassembled WGS sequence"/>
</dbReference>
<name>A0A2M8QDA4_9CHLR</name>
<dbReference type="GO" id="GO:0005886">
    <property type="term" value="C:plasma membrane"/>
    <property type="evidence" value="ECO:0007669"/>
    <property type="project" value="UniProtKB-SubCell"/>
</dbReference>
<dbReference type="EMBL" id="PGTN01000036">
    <property type="protein sequence ID" value="PJF47748.1"/>
    <property type="molecule type" value="Genomic_DNA"/>
</dbReference>
<dbReference type="HAMAP" id="MF_01465">
    <property type="entry name" value="SecY"/>
    <property type="match status" value="1"/>
</dbReference>
<comment type="subunit">
    <text evidence="10">Component of the Sec protein translocase complex. Heterotrimer consisting of SecY, SecE and SecG subunits. The heterotrimers can form oligomers, although 1 heterotrimer is thought to be able to translocate proteins. Interacts with the ribosome. Interacts with SecDF, and other proteins may be involved. Interacts with SecA.</text>
</comment>
<gene>
    <name evidence="10" type="primary">secY</name>
    <name evidence="12" type="ORF">CUN48_07010</name>
</gene>
<comment type="similarity">
    <text evidence="2 10 11">Belongs to the SecY/SEC61-alpha family.</text>
</comment>
<dbReference type="GO" id="GO:0065002">
    <property type="term" value="P:intracellular protein transmembrane transport"/>
    <property type="evidence" value="ECO:0007669"/>
    <property type="project" value="UniProtKB-UniRule"/>
</dbReference>
<feature type="transmembrane region" description="Helical" evidence="10">
    <location>
        <begin position="432"/>
        <end position="450"/>
    </location>
</feature>
<dbReference type="InterPro" id="IPR030659">
    <property type="entry name" value="SecY_CS"/>
</dbReference>
<proteinExistence type="inferred from homology"/>
<feature type="transmembrane region" description="Helical" evidence="10">
    <location>
        <begin position="56"/>
        <end position="78"/>
    </location>
</feature>
<dbReference type="SUPFAM" id="SSF103491">
    <property type="entry name" value="Preprotein translocase SecY subunit"/>
    <property type="match status" value="1"/>
</dbReference>
<keyword evidence="6 10" id="KW-1133">Transmembrane helix</keyword>
<evidence type="ECO:0000256" key="5">
    <source>
        <dbReference type="ARBA" id="ARBA00022927"/>
    </source>
</evidence>
<keyword evidence="5 10" id="KW-0653">Protein transport</keyword>
<evidence type="ECO:0000256" key="10">
    <source>
        <dbReference type="HAMAP-Rule" id="MF_01465"/>
    </source>
</evidence>
<dbReference type="Pfam" id="PF00344">
    <property type="entry name" value="SecY"/>
    <property type="match status" value="1"/>
</dbReference>
<reference evidence="12 13" key="1">
    <citation type="submission" date="2017-11" db="EMBL/GenBank/DDBJ databases">
        <title>Evolution of Phototrophy in the Chloroflexi Phylum Driven by Horizontal Gene Transfer.</title>
        <authorList>
            <person name="Ward L.M."/>
            <person name="Hemp J."/>
            <person name="Shih P.M."/>
            <person name="Mcglynn S.E."/>
            <person name="Fischer W."/>
        </authorList>
    </citation>
    <scope>NUCLEOTIDE SEQUENCE [LARGE SCALE GENOMIC DNA]</scope>
    <source>
        <strain evidence="12">JP3_7</strain>
    </source>
</reference>
<dbReference type="AlphaFoldDB" id="A0A2M8QDA4"/>
<evidence type="ECO:0000256" key="1">
    <source>
        <dbReference type="ARBA" id="ARBA00004141"/>
    </source>
</evidence>
<evidence type="ECO:0000256" key="6">
    <source>
        <dbReference type="ARBA" id="ARBA00022989"/>
    </source>
</evidence>
<evidence type="ECO:0000256" key="11">
    <source>
        <dbReference type="RuleBase" id="RU004349"/>
    </source>
</evidence>
<evidence type="ECO:0000256" key="4">
    <source>
        <dbReference type="ARBA" id="ARBA00022692"/>
    </source>
</evidence>
<feature type="transmembrane region" description="Helical" evidence="10">
    <location>
        <begin position="198"/>
        <end position="219"/>
    </location>
</feature>
<evidence type="ECO:0000256" key="2">
    <source>
        <dbReference type="ARBA" id="ARBA00005751"/>
    </source>
</evidence>
<dbReference type="InterPro" id="IPR023201">
    <property type="entry name" value="SecY_dom_sf"/>
</dbReference>
<organism evidence="12 13">
    <name type="scientific">Candidatus Thermofonsia Clade 3 bacterium</name>
    <dbReference type="NCBI Taxonomy" id="2364212"/>
    <lineage>
        <taxon>Bacteria</taxon>
        <taxon>Bacillati</taxon>
        <taxon>Chloroflexota</taxon>
        <taxon>Candidatus Thermofontia</taxon>
        <taxon>Candidatus Thermofonsia Clade 3</taxon>
    </lineage>
</organism>
<dbReference type="GO" id="GO:0043952">
    <property type="term" value="P:protein transport by the Sec complex"/>
    <property type="evidence" value="ECO:0007669"/>
    <property type="project" value="UniProtKB-UniRule"/>
</dbReference>
<dbReference type="NCBIfam" id="TIGR00967">
    <property type="entry name" value="3a0501s007"/>
    <property type="match status" value="1"/>
</dbReference>
<evidence type="ECO:0000256" key="7">
    <source>
        <dbReference type="ARBA" id="ARBA00023010"/>
    </source>
</evidence>
<keyword evidence="4 10" id="KW-0812">Transmembrane</keyword>
<dbReference type="PROSITE" id="PS00755">
    <property type="entry name" value="SECY_1"/>
    <property type="match status" value="1"/>
</dbReference>
<dbReference type="InterPro" id="IPR002208">
    <property type="entry name" value="SecY/SEC61-alpha"/>
</dbReference>
<evidence type="ECO:0000313" key="13">
    <source>
        <dbReference type="Proteomes" id="UP000230790"/>
    </source>
</evidence>
<dbReference type="FunFam" id="1.10.3370.10:FF:000001">
    <property type="entry name" value="Preprotein translocase subunit SecY"/>
    <property type="match status" value="1"/>
</dbReference>
<sequence>MLQALRNAIALPEIRNKIIFTLFILIIYRLIAHVPVPGVNPEVLQQIRTAVEQGQAGGLGSIVGLLSLLSGGAVFNFSVLAMGVYPYVTASLILQLLIPVIPRLEELAKEGDQGRRKINRLTYFLTAPMAALNAIGQVNIFESIGAQVTGGQRVLPQWGLDRPEFILPTIVTIVTMTAGTMFAVWLGELITEQGIGQGLSIIIFGGIVARIPSNIAQIAATNTAFATSLAFLAITVITVIGIVYIQEGERRIPVQYGKRVRGRRMLGGAGTHVPLKVNTAGMIPLIFAQAMLVFPAILAGFFVNSSDAGVQRFAQDVVSLFSAGQTSSDALSWSLVFYTLMYFLLVIGFTYFYTDVMMQQQNLAENLQKQGGFIPGIRPGKATDIFITRVMRRLTLVGALFLGLLAILPYLLNFLSHVPGFVFLRPVGNNNLLLSGAGLLIVVGVVLDTMRQLEAQLMMRNYEGIIK</sequence>
<protein>
    <recommendedName>
        <fullName evidence="9 10">Protein translocase subunit SecY</fullName>
    </recommendedName>
</protein>
<feature type="transmembrane region" description="Helical" evidence="10">
    <location>
        <begin position="225"/>
        <end position="245"/>
    </location>
</feature>
<feature type="transmembrane region" description="Helical" evidence="10">
    <location>
        <begin position="282"/>
        <end position="303"/>
    </location>
</feature>
<feature type="transmembrane region" description="Helical" evidence="10">
    <location>
        <begin position="330"/>
        <end position="353"/>
    </location>
</feature>
<accession>A0A2M8QDA4</accession>
<dbReference type="PRINTS" id="PR00303">
    <property type="entry name" value="SECYTRNLCASE"/>
</dbReference>
<feature type="transmembrane region" description="Helical" evidence="10">
    <location>
        <begin position="165"/>
        <end position="186"/>
    </location>
</feature>
<dbReference type="PIRSF" id="PIRSF004557">
    <property type="entry name" value="SecY"/>
    <property type="match status" value="1"/>
</dbReference>
<feature type="transmembrane region" description="Helical" evidence="10">
    <location>
        <begin position="121"/>
        <end position="145"/>
    </location>
</feature>
<keyword evidence="8 10" id="KW-0472">Membrane</keyword>
<evidence type="ECO:0000256" key="8">
    <source>
        <dbReference type="ARBA" id="ARBA00023136"/>
    </source>
</evidence>
<evidence type="ECO:0000313" key="12">
    <source>
        <dbReference type="EMBL" id="PJF47748.1"/>
    </source>
</evidence>
<dbReference type="GO" id="GO:0006605">
    <property type="term" value="P:protein targeting"/>
    <property type="evidence" value="ECO:0007669"/>
    <property type="project" value="UniProtKB-UniRule"/>
</dbReference>
<dbReference type="InterPro" id="IPR026593">
    <property type="entry name" value="SecY"/>
</dbReference>
<feature type="transmembrane region" description="Helical" evidence="10">
    <location>
        <begin position="18"/>
        <end position="36"/>
    </location>
</feature>
<comment type="function">
    <text evidence="10">The central subunit of the protein translocation channel SecYEG. Consists of two halves formed by TMs 1-5 and 6-10. These two domains form a lateral gate at the front which open onto the bilayer between TMs 2 and 7, and are clamped together by SecE at the back. The channel is closed by both a pore ring composed of hydrophobic SecY resides and a short helix (helix 2A) on the extracellular side of the membrane which forms a plug. The plug probably moves laterally to allow the channel to open. The ring and the pore may move independently.</text>
</comment>
<comment type="subcellular location">
    <subcellularLocation>
        <location evidence="10">Cell membrane</location>
        <topology evidence="10">Multi-pass membrane protein</topology>
    </subcellularLocation>
    <subcellularLocation>
        <location evidence="1">Membrane</location>
        <topology evidence="1">Multi-pass membrane protein</topology>
    </subcellularLocation>
</comment>
<dbReference type="Gene3D" id="1.10.3370.10">
    <property type="entry name" value="SecY subunit domain"/>
    <property type="match status" value="1"/>
</dbReference>
<feature type="transmembrane region" description="Helical" evidence="10">
    <location>
        <begin position="394"/>
        <end position="412"/>
    </location>
</feature>
<evidence type="ECO:0000256" key="9">
    <source>
        <dbReference type="ARBA" id="ARBA00039733"/>
    </source>
</evidence>
<dbReference type="PANTHER" id="PTHR10906">
    <property type="entry name" value="SECY/SEC61-ALPHA FAMILY MEMBER"/>
    <property type="match status" value="1"/>
</dbReference>